<evidence type="ECO:0000313" key="2">
    <source>
        <dbReference type="Proteomes" id="UP000596660"/>
    </source>
</evidence>
<reference evidence="1" key="2">
    <citation type="submission" date="2021-03" db="UniProtKB">
        <authorList>
            <consortium name="EnsemblPlants"/>
        </authorList>
    </citation>
    <scope>IDENTIFICATION</scope>
</reference>
<dbReference type="Gramene" id="AUR62001696-RA">
    <property type="protein sequence ID" value="AUR62001696-RA:cds"/>
    <property type="gene ID" value="AUR62001696"/>
</dbReference>
<organism evidence="1 2">
    <name type="scientific">Chenopodium quinoa</name>
    <name type="common">Quinoa</name>
    <dbReference type="NCBI Taxonomy" id="63459"/>
    <lineage>
        <taxon>Eukaryota</taxon>
        <taxon>Viridiplantae</taxon>
        <taxon>Streptophyta</taxon>
        <taxon>Embryophyta</taxon>
        <taxon>Tracheophyta</taxon>
        <taxon>Spermatophyta</taxon>
        <taxon>Magnoliopsida</taxon>
        <taxon>eudicotyledons</taxon>
        <taxon>Gunneridae</taxon>
        <taxon>Pentapetalae</taxon>
        <taxon>Caryophyllales</taxon>
        <taxon>Chenopodiaceae</taxon>
        <taxon>Chenopodioideae</taxon>
        <taxon>Atripliceae</taxon>
        <taxon>Chenopodium</taxon>
    </lineage>
</organism>
<dbReference type="EnsemblPlants" id="AUR62001696-RA">
    <property type="protein sequence ID" value="AUR62001696-RA:cds"/>
    <property type="gene ID" value="AUR62001696"/>
</dbReference>
<name>A0A803KRN9_CHEQI</name>
<accession>A0A803KRN9</accession>
<dbReference type="AlphaFoldDB" id="A0A803KRN9"/>
<keyword evidence="2" id="KW-1185">Reference proteome</keyword>
<protein>
    <submittedName>
        <fullName evidence="1">Uncharacterized protein</fullName>
    </submittedName>
</protein>
<dbReference type="Proteomes" id="UP000596660">
    <property type="component" value="Unplaced"/>
</dbReference>
<evidence type="ECO:0000313" key="1">
    <source>
        <dbReference type="EnsemblPlants" id="AUR62001696-RA:cds"/>
    </source>
</evidence>
<proteinExistence type="predicted"/>
<reference evidence="1" key="1">
    <citation type="journal article" date="2017" name="Nature">
        <title>The genome of Chenopodium quinoa.</title>
        <authorList>
            <person name="Jarvis D.E."/>
            <person name="Ho Y.S."/>
            <person name="Lightfoot D.J."/>
            <person name="Schmoeckel S.M."/>
            <person name="Li B."/>
            <person name="Borm T.J.A."/>
            <person name="Ohyanagi H."/>
            <person name="Mineta K."/>
            <person name="Michell C.T."/>
            <person name="Saber N."/>
            <person name="Kharbatia N.M."/>
            <person name="Rupper R.R."/>
            <person name="Sharp A.R."/>
            <person name="Dally N."/>
            <person name="Boughton B.A."/>
            <person name="Woo Y.H."/>
            <person name="Gao G."/>
            <person name="Schijlen E.G.W.M."/>
            <person name="Guo X."/>
            <person name="Momin A.A."/>
            <person name="Negrao S."/>
            <person name="Al-Babili S."/>
            <person name="Gehring C."/>
            <person name="Roessner U."/>
            <person name="Jung C."/>
            <person name="Murphy K."/>
            <person name="Arold S.T."/>
            <person name="Gojobori T."/>
            <person name="van der Linden C.G."/>
            <person name="van Loo E.N."/>
            <person name="Jellen E.N."/>
            <person name="Maughan P.J."/>
            <person name="Tester M."/>
        </authorList>
    </citation>
    <scope>NUCLEOTIDE SEQUENCE [LARGE SCALE GENOMIC DNA]</scope>
    <source>
        <strain evidence="1">cv. PI 614886</strain>
    </source>
</reference>
<sequence>MGRAVALKLNTHMQAAELRDQELELKVQISALLSQDKEQKEANMDYAGAVVTDAEIRLHLFRSNCVGKSELAKALAAYYFGSEEAMVCLHMNGNLRLMLSHITSDSDLQSWAWAPPQREEYKGNIRLKKRSGHRSTLEREKILDRWLENERGSPDVWRCLYRILVEPDDRLAQYIASNSNIILEKQDCSVIYSYTGERYEVKEDEMRVLRSFD</sequence>